<evidence type="ECO:0000313" key="2">
    <source>
        <dbReference type="EMBL" id="ANX03674.1"/>
    </source>
</evidence>
<dbReference type="KEGG" id="gbi:PG2T_05340"/>
<reference evidence="3" key="1">
    <citation type="submission" date="2016-03" db="EMBL/GenBank/DDBJ databases">
        <title>Complete genome sequence of Solimmundus cernigliae, representing a novel lineage of polycyclic aromatic hydrocarbon degraders within the Gammaproteobacteria.</title>
        <authorList>
            <person name="Singleton D.R."/>
            <person name="Dickey A.N."/>
            <person name="Scholl E.H."/>
            <person name="Wright F.A."/>
            <person name="Aitken M.D."/>
        </authorList>
    </citation>
    <scope>NUCLEOTIDE SEQUENCE [LARGE SCALE GENOMIC DNA]</scope>
    <source>
        <strain evidence="3">TR3.2</strain>
    </source>
</reference>
<evidence type="ECO:0008006" key="4">
    <source>
        <dbReference type="Google" id="ProtNLM"/>
    </source>
</evidence>
<dbReference type="PANTHER" id="PTHR30441">
    <property type="entry name" value="DUF748 DOMAIN-CONTAINING PROTEIN"/>
    <property type="match status" value="1"/>
</dbReference>
<dbReference type="RefSeq" id="WP_068803236.1">
    <property type="nucleotide sequence ID" value="NZ_CP014671.1"/>
</dbReference>
<dbReference type="AlphaFoldDB" id="A0A1B1YS92"/>
<gene>
    <name evidence="2" type="ORF">PG2T_05340</name>
</gene>
<protein>
    <recommendedName>
        <fullName evidence="4">Type II secretion system protein GspN</fullName>
    </recommendedName>
</protein>
<name>A0A1B1YS92_9GAMM</name>
<dbReference type="Pfam" id="PF05359">
    <property type="entry name" value="DUF748"/>
    <property type="match status" value="1"/>
</dbReference>
<dbReference type="PANTHER" id="PTHR30441:SF8">
    <property type="entry name" value="DUF748 DOMAIN-CONTAINING PROTEIN"/>
    <property type="match status" value="1"/>
</dbReference>
<dbReference type="InterPro" id="IPR052894">
    <property type="entry name" value="AsmA-related"/>
</dbReference>
<dbReference type="GO" id="GO:0090313">
    <property type="term" value="P:regulation of protein targeting to membrane"/>
    <property type="evidence" value="ECO:0007669"/>
    <property type="project" value="TreeGrafter"/>
</dbReference>
<evidence type="ECO:0000256" key="1">
    <source>
        <dbReference type="SAM" id="MobiDB-lite"/>
    </source>
</evidence>
<feature type="region of interest" description="Disordered" evidence="1">
    <location>
        <begin position="237"/>
        <end position="261"/>
    </location>
</feature>
<dbReference type="Proteomes" id="UP000092952">
    <property type="component" value="Chromosome"/>
</dbReference>
<dbReference type="GO" id="GO:0005886">
    <property type="term" value="C:plasma membrane"/>
    <property type="evidence" value="ECO:0007669"/>
    <property type="project" value="TreeGrafter"/>
</dbReference>
<sequence>MRSFLTVANLRWRYLLALAVLAVLVAAAMTVPERARRYAEQTLAETTGGTARVAALDFDPLRLALRIDGLHLTDPDGALLLAADAITADLAVDSLWTRSVHLDSLTIRGARGQLGLLEGGGISPQLPPGGGDGSPPPRLRIDRMNVDGSALVVRDASARPAAALRLTDLVVSIAGFDSQAAEPIPVLLRGRAGGGTLRLQADLVPAPLALEGSFLLQGIDAGPALAYLERALPLKARGDESTPTPGCRWLPAGRCESETAT</sequence>
<accession>A0A1B1YS92</accession>
<dbReference type="InParanoid" id="A0A1B1YS92"/>
<proteinExistence type="predicted"/>
<dbReference type="EMBL" id="CP014671">
    <property type="protein sequence ID" value="ANX03674.1"/>
    <property type="molecule type" value="Genomic_DNA"/>
</dbReference>
<evidence type="ECO:0000313" key="3">
    <source>
        <dbReference type="Proteomes" id="UP000092952"/>
    </source>
</evidence>
<keyword evidence="3" id="KW-1185">Reference proteome</keyword>
<dbReference type="InterPro" id="IPR008023">
    <property type="entry name" value="DUF748"/>
</dbReference>
<dbReference type="STRING" id="1810504.PG2T_05340"/>
<organism evidence="2 3">
    <name type="scientific">Immundisolibacter cernigliae</name>
    <dbReference type="NCBI Taxonomy" id="1810504"/>
    <lineage>
        <taxon>Bacteria</taxon>
        <taxon>Pseudomonadati</taxon>
        <taxon>Pseudomonadota</taxon>
        <taxon>Gammaproteobacteria</taxon>
        <taxon>Immundisolibacterales</taxon>
        <taxon>Immundisolibacteraceae</taxon>
        <taxon>Immundisolibacter</taxon>
    </lineage>
</organism>